<reference evidence="2 3" key="1">
    <citation type="submission" date="2016-06" db="EMBL/GenBank/DDBJ databases">
        <authorList>
            <person name="Kjaerup R.B."/>
            <person name="Dalgaard T.S."/>
            <person name="Juul-Madsen H.R."/>
        </authorList>
    </citation>
    <scope>NUCLEOTIDE SEQUENCE [LARGE SCALE GENOMIC DNA]</scope>
    <source>
        <strain evidence="2 3">373-A1</strain>
    </source>
</reference>
<evidence type="ECO:0000313" key="3">
    <source>
        <dbReference type="Proteomes" id="UP000092714"/>
    </source>
</evidence>
<gene>
    <name evidence="2" type="ORF">CP373A1_03855</name>
</gene>
<sequence>MKKVFVGLVIFLASFITIYTIFIWEPKSVADIVNLGGVTNEDVKSENDEKEVESKKKEESKEVSVDVNPILKVSVEDIYNEMPRKDYEELKKVITTMSTSDIGMIEDAINSEDKESGITNAISVLKTRLSSEDYEKIKSILSPYVNFNNIKENV</sequence>
<accession>A0A173XIU7</accession>
<keyword evidence="1" id="KW-0472">Membrane</keyword>
<feature type="transmembrane region" description="Helical" evidence="1">
    <location>
        <begin position="5"/>
        <end position="24"/>
    </location>
</feature>
<name>A0A173XIU7_9CLOT</name>
<evidence type="ECO:0000313" key="2">
    <source>
        <dbReference type="EMBL" id="OBY11537.1"/>
    </source>
</evidence>
<organism evidence="2 3">
    <name type="scientific">Clostridium paraputrificum</name>
    <dbReference type="NCBI Taxonomy" id="29363"/>
    <lineage>
        <taxon>Bacteria</taxon>
        <taxon>Bacillati</taxon>
        <taxon>Bacillota</taxon>
        <taxon>Clostridia</taxon>
        <taxon>Eubacteriales</taxon>
        <taxon>Clostridiaceae</taxon>
        <taxon>Clostridium</taxon>
    </lineage>
</organism>
<dbReference type="EMBL" id="MAPZ01000011">
    <property type="protein sequence ID" value="OBY11537.1"/>
    <property type="molecule type" value="Genomic_DNA"/>
</dbReference>
<dbReference type="AlphaFoldDB" id="A0A173XIU7"/>
<evidence type="ECO:0000256" key="1">
    <source>
        <dbReference type="SAM" id="Phobius"/>
    </source>
</evidence>
<dbReference type="OrthoDB" id="1911898at2"/>
<proteinExistence type="predicted"/>
<keyword evidence="1" id="KW-1133">Transmembrane helix</keyword>
<dbReference type="Proteomes" id="UP000092714">
    <property type="component" value="Unassembled WGS sequence"/>
</dbReference>
<keyword evidence="3" id="KW-1185">Reference proteome</keyword>
<dbReference type="RefSeq" id="WP_027097050.1">
    <property type="nucleotide sequence ID" value="NZ_CABJAZ010000012.1"/>
</dbReference>
<keyword evidence="1" id="KW-0812">Transmembrane</keyword>
<protein>
    <submittedName>
        <fullName evidence="2">Uncharacterized protein</fullName>
    </submittedName>
</protein>
<comment type="caution">
    <text evidence="2">The sequence shown here is derived from an EMBL/GenBank/DDBJ whole genome shotgun (WGS) entry which is preliminary data.</text>
</comment>
<dbReference type="GeneID" id="42774885"/>